<keyword evidence="2" id="KW-1185">Reference proteome</keyword>
<dbReference type="EMBL" id="JARKIE010000067">
    <property type="protein sequence ID" value="KAJ7690106.1"/>
    <property type="molecule type" value="Genomic_DNA"/>
</dbReference>
<dbReference type="Proteomes" id="UP001221757">
    <property type="component" value="Unassembled WGS sequence"/>
</dbReference>
<gene>
    <name evidence="1" type="ORF">B0H17DRAFT_1201894</name>
</gene>
<reference evidence="1" key="1">
    <citation type="submission" date="2023-03" db="EMBL/GenBank/DDBJ databases">
        <title>Massive genome expansion in bonnet fungi (Mycena s.s.) driven by repeated elements and novel gene families across ecological guilds.</title>
        <authorList>
            <consortium name="Lawrence Berkeley National Laboratory"/>
            <person name="Harder C.B."/>
            <person name="Miyauchi S."/>
            <person name="Viragh M."/>
            <person name="Kuo A."/>
            <person name="Thoen E."/>
            <person name="Andreopoulos B."/>
            <person name="Lu D."/>
            <person name="Skrede I."/>
            <person name="Drula E."/>
            <person name="Henrissat B."/>
            <person name="Morin E."/>
            <person name="Kohler A."/>
            <person name="Barry K."/>
            <person name="LaButti K."/>
            <person name="Morin E."/>
            <person name="Salamov A."/>
            <person name="Lipzen A."/>
            <person name="Mereny Z."/>
            <person name="Hegedus B."/>
            <person name="Baldrian P."/>
            <person name="Stursova M."/>
            <person name="Weitz H."/>
            <person name="Taylor A."/>
            <person name="Grigoriev I.V."/>
            <person name="Nagy L.G."/>
            <person name="Martin F."/>
            <person name="Kauserud H."/>
        </authorList>
    </citation>
    <scope>NUCLEOTIDE SEQUENCE</scope>
    <source>
        <strain evidence="1">CBHHK067</strain>
    </source>
</reference>
<sequence length="149" mass="15986">MASGSSLATSAAGESDGHACTLALAALPEAELRAFAAKLVTNATLQRAIAHELRLRAVPRGRSETRQRPAPPADAVCVNCQQAHRATDADGPCSFHPGHIEDDMFEFLSRTPEGRELRISRTLAMWTCCAEAPQMPGRAEAAAHLWRAE</sequence>
<organism evidence="1 2">
    <name type="scientific">Mycena rosella</name>
    <name type="common">Pink bonnet</name>
    <name type="synonym">Agaricus rosellus</name>
    <dbReference type="NCBI Taxonomy" id="1033263"/>
    <lineage>
        <taxon>Eukaryota</taxon>
        <taxon>Fungi</taxon>
        <taxon>Dikarya</taxon>
        <taxon>Basidiomycota</taxon>
        <taxon>Agaricomycotina</taxon>
        <taxon>Agaricomycetes</taxon>
        <taxon>Agaricomycetidae</taxon>
        <taxon>Agaricales</taxon>
        <taxon>Marasmiineae</taxon>
        <taxon>Mycenaceae</taxon>
        <taxon>Mycena</taxon>
    </lineage>
</organism>
<accession>A0AAD7DEY7</accession>
<name>A0AAD7DEY7_MYCRO</name>
<dbReference type="AlphaFoldDB" id="A0AAD7DEY7"/>
<evidence type="ECO:0000313" key="1">
    <source>
        <dbReference type="EMBL" id="KAJ7690106.1"/>
    </source>
</evidence>
<proteinExistence type="predicted"/>
<protein>
    <submittedName>
        <fullName evidence="1">Uncharacterized protein</fullName>
    </submittedName>
</protein>
<comment type="caution">
    <text evidence="1">The sequence shown here is derived from an EMBL/GenBank/DDBJ whole genome shotgun (WGS) entry which is preliminary data.</text>
</comment>
<evidence type="ECO:0000313" key="2">
    <source>
        <dbReference type="Proteomes" id="UP001221757"/>
    </source>
</evidence>